<evidence type="ECO:0000313" key="2">
    <source>
        <dbReference type="Proteomes" id="UP001442494"/>
    </source>
</evidence>
<dbReference type="EMBL" id="JAMPKK010000016">
    <property type="protein sequence ID" value="MEP0864695.1"/>
    <property type="molecule type" value="Genomic_DNA"/>
</dbReference>
<evidence type="ECO:0000313" key="1">
    <source>
        <dbReference type="EMBL" id="MEP0864695.1"/>
    </source>
</evidence>
<keyword evidence="2" id="KW-1185">Reference proteome</keyword>
<sequence length="293" mass="31872">MRIHRQSMLFVSLSLTTLGTITSANHVIALSQSSASSQTVTTSQNILAQSTQLSPKCVYDTRKTVQTVKSQKGRVTLIANNYVIVTEGVNGTRFVTCNLPDAFKTEGKAIVFSGEVKEIYPNERLVATPFKITAIASSTPTPTPTQSIQSLPNGDYRFCSKSPSADTGNGDTGYCYVFNKRGNRLVGDFYDSRSLGEVSACVSGTLNNKTVRGESVELVGDIGNRNIPPNSRGNRLVNWDSQGYLKVARATQIGRNATTGSRKIRYRDAVLKLDGFYRYSQSAKGAPTNCINR</sequence>
<gene>
    <name evidence="1" type="ORF">NDI37_09450</name>
</gene>
<dbReference type="Proteomes" id="UP001442494">
    <property type="component" value="Unassembled WGS sequence"/>
</dbReference>
<name>A0ABV0JN40_9CYAN</name>
<proteinExistence type="predicted"/>
<protein>
    <submittedName>
        <fullName evidence="1">Uncharacterized protein</fullName>
    </submittedName>
</protein>
<comment type="caution">
    <text evidence="1">The sequence shown here is derived from an EMBL/GenBank/DDBJ whole genome shotgun (WGS) entry which is preliminary data.</text>
</comment>
<dbReference type="RefSeq" id="WP_190426980.1">
    <property type="nucleotide sequence ID" value="NZ_JAMPKK010000016.1"/>
</dbReference>
<organism evidence="1 2">
    <name type="scientific">Funiculus sociatus GB2-A5</name>
    <dbReference type="NCBI Taxonomy" id="2933946"/>
    <lineage>
        <taxon>Bacteria</taxon>
        <taxon>Bacillati</taxon>
        <taxon>Cyanobacteriota</taxon>
        <taxon>Cyanophyceae</taxon>
        <taxon>Coleofasciculales</taxon>
        <taxon>Coleofasciculaceae</taxon>
        <taxon>Funiculus</taxon>
    </lineage>
</organism>
<reference evidence="1 2" key="1">
    <citation type="submission" date="2022-04" db="EMBL/GenBank/DDBJ databases">
        <title>Positive selection, recombination, and allopatry shape intraspecific diversity of widespread and dominant cyanobacteria.</title>
        <authorList>
            <person name="Wei J."/>
            <person name="Shu W."/>
            <person name="Hu C."/>
        </authorList>
    </citation>
    <scope>NUCLEOTIDE SEQUENCE [LARGE SCALE GENOMIC DNA]</scope>
    <source>
        <strain evidence="1 2">GB2-A5</strain>
    </source>
</reference>
<accession>A0ABV0JN40</accession>